<dbReference type="PANTHER" id="PTHR14233">
    <property type="entry name" value="DUF914-RELATED"/>
    <property type="match status" value="1"/>
</dbReference>
<dbReference type="GO" id="GO:0016020">
    <property type="term" value="C:membrane"/>
    <property type="evidence" value="ECO:0007669"/>
    <property type="project" value="UniProtKB-SubCell"/>
</dbReference>
<feature type="transmembrane region" description="Helical" evidence="7">
    <location>
        <begin position="99"/>
        <end position="121"/>
    </location>
</feature>
<keyword evidence="10" id="KW-1185">Reference proteome</keyword>
<evidence type="ECO:0000256" key="4">
    <source>
        <dbReference type="ARBA" id="ARBA00022692"/>
    </source>
</evidence>
<gene>
    <name evidence="9" type="primary">Aste57867_23885</name>
    <name evidence="8" type="ORF">As57867_023812</name>
    <name evidence="9" type="ORF">ASTE57867_23885</name>
</gene>
<protein>
    <submittedName>
        <fullName evidence="9">Aste57867_23885 protein</fullName>
    </submittedName>
</protein>
<dbReference type="SUPFAM" id="SSF103481">
    <property type="entry name" value="Multidrug resistance efflux transporter EmrE"/>
    <property type="match status" value="1"/>
</dbReference>
<evidence type="ECO:0000256" key="6">
    <source>
        <dbReference type="ARBA" id="ARBA00023136"/>
    </source>
</evidence>
<evidence type="ECO:0000256" key="1">
    <source>
        <dbReference type="ARBA" id="ARBA00004141"/>
    </source>
</evidence>
<dbReference type="InterPro" id="IPR037185">
    <property type="entry name" value="EmrE-like"/>
</dbReference>
<dbReference type="PANTHER" id="PTHR14233:SF4">
    <property type="entry name" value="SOLUTE CARRIER FAMILY 35 MEMBER F2"/>
    <property type="match status" value="1"/>
</dbReference>
<dbReference type="EMBL" id="VJMH01007322">
    <property type="protein sequence ID" value="KAF0684098.1"/>
    <property type="molecule type" value="Genomic_DNA"/>
</dbReference>
<dbReference type="InterPro" id="IPR052221">
    <property type="entry name" value="SLC35F_Transporter"/>
</dbReference>
<keyword evidence="4 7" id="KW-0812">Transmembrane</keyword>
<evidence type="ECO:0000313" key="8">
    <source>
        <dbReference type="EMBL" id="KAF0684098.1"/>
    </source>
</evidence>
<dbReference type="OrthoDB" id="429955at2759"/>
<evidence type="ECO:0000256" key="5">
    <source>
        <dbReference type="ARBA" id="ARBA00022989"/>
    </source>
</evidence>
<feature type="transmembrane region" description="Helical" evidence="7">
    <location>
        <begin position="73"/>
        <end position="93"/>
    </location>
</feature>
<dbReference type="EMBL" id="CAADRA010007348">
    <property type="protein sequence ID" value="VFU00528.1"/>
    <property type="molecule type" value="Genomic_DNA"/>
</dbReference>
<accession>A0A485LTC4</accession>
<dbReference type="Proteomes" id="UP000332933">
    <property type="component" value="Unassembled WGS sequence"/>
</dbReference>
<evidence type="ECO:0000256" key="7">
    <source>
        <dbReference type="SAM" id="Phobius"/>
    </source>
</evidence>
<feature type="transmembrane region" description="Helical" evidence="7">
    <location>
        <begin position="40"/>
        <end position="61"/>
    </location>
</feature>
<evidence type="ECO:0000256" key="2">
    <source>
        <dbReference type="ARBA" id="ARBA00007863"/>
    </source>
</evidence>
<reference evidence="9 10" key="1">
    <citation type="submission" date="2019-03" db="EMBL/GenBank/DDBJ databases">
        <authorList>
            <person name="Gaulin E."/>
            <person name="Dumas B."/>
        </authorList>
    </citation>
    <scope>NUCLEOTIDE SEQUENCE [LARGE SCALE GENOMIC DNA]</scope>
    <source>
        <strain evidence="9">CBS 568.67</strain>
    </source>
</reference>
<dbReference type="GO" id="GO:0022857">
    <property type="term" value="F:transmembrane transporter activity"/>
    <property type="evidence" value="ECO:0007669"/>
    <property type="project" value="InterPro"/>
</dbReference>
<reference evidence="8" key="2">
    <citation type="submission" date="2019-06" db="EMBL/GenBank/DDBJ databases">
        <title>Genomics analysis of Aphanomyces spp. identifies a new class of oomycete effector associated with host adaptation.</title>
        <authorList>
            <person name="Gaulin E."/>
        </authorList>
    </citation>
    <scope>NUCLEOTIDE SEQUENCE</scope>
    <source>
        <strain evidence="8">CBS 578.67</strain>
    </source>
</reference>
<evidence type="ECO:0000256" key="3">
    <source>
        <dbReference type="ARBA" id="ARBA00022448"/>
    </source>
</evidence>
<keyword evidence="5 7" id="KW-1133">Transmembrane helix</keyword>
<dbReference type="AlphaFoldDB" id="A0A485LTC4"/>
<proteinExistence type="inferred from homology"/>
<feature type="transmembrane region" description="Helical" evidence="7">
    <location>
        <begin position="7"/>
        <end position="28"/>
    </location>
</feature>
<organism evidence="9 10">
    <name type="scientific">Aphanomyces stellatus</name>
    <dbReference type="NCBI Taxonomy" id="120398"/>
    <lineage>
        <taxon>Eukaryota</taxon>
        <taxon>Sar</taxon>
        <taxon>Stramenopiles</taxon>
        <taxon>Oomycota</taxon>
        <taxon>Saprolegniomycetes</taxon>
        <taxon>Saprolegniales</taxon>
        <taxon>Verrucalvaceae</taxon>
        <taxon>Aphanomyces</taxon>
    </lineage>
</organism>
<comment type="similarity">
    <text evidence="2">Belongs to the SLC35F solute transporter family.</text>
</comment>
<dbReference type="InterPro" id="IPR009262">
    <property type="entry name" value="SLC35_F1/F2/F6"/>
</dbReference>
<keyword evidence="6 7" id="KW-0472">Membrane</keyword>
<evidence type="ECO:0000313" key="10">
    <source>
        <dbReference type="Proteomes" id="UP000332933"/>
    </source>
</evidence>
<name>A0A485LTC4_9STRA</name>
<feature type="transmembrane region" description="Helical" evidence="7">
    <location>
        <begin position="128"/>
        <end position="148"/>
    </location>
</feature>
<keyword evidence="3" id="KW-0813">Transport</keyword>
<sequence>MATRWGALLLNLAYGQAVAVLLVTQYVFTKYLQSSGVHVPAFQTSFTYVLLALTCLPYSYATKRRPLASLSPWFWLVLGAVDVQANFCTIQAFATDANYAVLGLMLHATIPFVTLLSYLFLRKRYSRVHVAGCAVACAGLAVAFVAAVDVPSATQQLHGNLLSLLASFCFSISNVMQEYAAKVTRVRVDILHTDDAGDLDAKVECLGKMGLVGAVVAVAQMAALGEVHRVAVTTDWRAAHLIYLVGYTLAAVLLHLVVSVLLRVTETLPFNLSLLTSDVYSAVTLTQLFAPSSLPALYWPAWAIQVAGIAVVAATEAVQLPFRRKPNVNHLFVVPSPPCNLDQPRQTFTLEYAMYDGTLVTESSYSTMDYLQSNHDVYTMDYLCTADPHVMTSIASSPTVDDTEL</sequence>
<feature type="transmembrane region" description="Helical" evidence="7">
    <location>
        <begin position="241"/>
        <end position="262"/>
    </location>
</feature>
<evidence type="ECO:0000313" key="9">
    <source>
        <dbReference type="EMBL" id="VFU00528.1"/>
    </source>
</evidence>
<comment type="subcellular location">
    <subcellularLocation>
        <location evidence="1">Membrane</location>
        <topology evidence="1">Multi-pass membrane protein</topology>
    </subcellularLocation>
</comment>
<dbReference type="Pfam" id="PF06027">
    <property type="entry name" value="SLC35F"/>
    <property type="match status" value="1"/>
</dbReference>
<feature type="transmembrane region" description="Helical" evidence="7">
    <location>
        <begin position="297"/>
        <end position="315"/>
    </location>
</feature>